<dbReference type="Proteomes" id="UP000830671">
    <property type="component" value="Chromosome 6"/>
</dbReference>
<feature type="transmembrane region" description="Helical" evidence="7">
    <location>
        <begin position="210"/>
        <end position="233"/>
    </location>
</feature>
<dbReference type="PANTHER" id="PTHR31394:SF1">
    <property type="entry name" value="TRANSMEMBRANE PROTEIN 199"/>
    <property type="match status" value="1"/>
</dbReference>
<reference evidence="9" key="1">
    <citation type="journal article" date="2021" name="Mol. Plant Microbe Interact.">
        <title>Complete Genome Sequence of the Plant-Pathogenic Fungus Colletotrichum lupini.</title>
        <authorList>
            <person name="Baroncelli R."/>
            <person name="Pensec F."/>
            <person name="Da Lio D."/>
            <person name="Boufleur T."/>
            <person name="Vicente I."/>
            <person name="Sarrocco S."/>
            <person name="Picot A."/>
            <person name="Baraldi E."/>
            <person name="Sukno S."/>
            <person name="Thon M."/>
            <person name="Le Floch G."/>
        </authorList>
    </citation>
    <scope>NUCLEOTIDE SEQUENCE</scope>
    <source>
        <strain evidence="9">IMI 504893</strain>
    </source>
</reference>
<feature type="compositionally biased region" description="Pro residues" evidence="6">
    <location>
        <begin position="440"/>
        <end position="453"/>
    </location>
</feature>
<keyword evidence="5 7" id="KW-0472">Membrane</keyword>
<evidence type="ECO:0000313" key="9">
    <source>
        <dbReference type="EMBL" id="UQC87493.1"/>
    </source>
</evidence>
<dbReference type="GO" id="GO:0005789">
    <property type="term" value="C:endoplasmic reticulum membrane"/>
    <property type="evidence" value="ECO:0007669"/>
    <property type="project" value="UniProtKB-SubCell"/>
</dbReference>
<feature type="region of interest" description="Disordered" evidence="6">
    <location>
        <begin position="425"/>
        <end position="587"/>
    </location>
</feature>
<protein>
    <recommendedName>
        <fullName evidence="8">N-acetyltransferase ESCO zinc-finger domain-containing protein</fullName>
    </recommendedName>
</protein>
<keyword evidence="2 7" id="KW-0812">Transmembrane</keyword>
<dbReference type="PANTHER" id="PTHR31394">
    <property type="entry name" value="TRANSMEMBRANE PROTEIN 199"/>
    <property type="match status" value="1"/>
</dbReference>
<evidence type="ECO:0000313" key="10">
    <source>
        <dbReference type="Proteomes" id="UP000830671"/>
    </source>
</evidence>
<evidence type="ECO:0000256" key="6">
    <source>
        <dbReference type="SAM" id="MobiDB-lite"/>
    </source>
</evidence>
<keyword evidence="3" id="KW-0256">Endoplasmic reticulum</keyword>
<keyword evidence="10" id="KW-1185">Reference proteome</keyword>
<dbReference type="KEGG" id="clup:CLUP02_12998"/>
<feature type="compositionally biased region" description="Basic and acidic residues" evidence="6">
    <location>
        <begin position="555"/>
        <end position="572"/>
    </location>
</feature>
<gene>
    <name evidence="9" type="ORF">CLUP02_12998</name>
</gene>
<evidence type="ECO:0000256" key="1">
    <source>
        <dbReference type="ARBA" id="ARBA00004477"/>
    </source>
</evidence>
<evidence type="ECO:0000256" key="2">
    <source>
        <dbReference type="ARBA" id="ARBA00022692"/>
    </source>
</evidence>
<evidence type="ECO:0000256" key="3">
    <source>
        <dbReference type="ARBA" id="ARBA00022824"/>
    </source>
</evidence>
<evidence type="ECO:0000259" key="8">
    <source>
        <dbReference type="Pfam" id="PF13878"/>
    </source>
</evidence>
<feature type="region of interest" description="Disordered" evidence="6">
    <location>
        <begin position="381"/>
        <end position="411"/>
    </location>
</feature>
<organism evidence="9 10">
    <name type="scientific">Colletotrichum lupini</name>
    <dbReference type="NCBI Taxonomy" id="145971"/>
    <lineage>
        <taxon>Eukaryota</taxon>
        <taxon>Fungi</taxon>
        <taxon>Dikarya</taxon>
        <taxon>Ascomycota</taxon>
        <taxon>Pezizomycotina</taxon>
        <taxon>Sordariomycetes</taxon>
        <taxon>Hypocreomycetidae</taxon>
        <taxon>Glomerellales</taxon>
        <taxon>Glomerellaceae</taxon>
        <taxon>Colletotrichum</taxon>
        <taxon>Colletotrichum acutatum species complex</taxon>
    </lineage>
</organism>
<dbReference type="EMBL" id="CP019478">
    <property type="protein sequence ID" value="UQC87493.1"/>
    <property type="molecule type" value="Genomic_DNA"/>
</dbReference>
<comment type="subcellular location">
    <subcellularLocation>
        <location evidence="1">Endoplasmic reticulum membrane</location>
        <topology evidence="1">Multi-pass membrane protein</topology>
    </subcellularLocation>
</comment>
<dbReference type="RefSeq" id="XP_049149102.1">
    <property type="nucleotide sequence ID" value="XM_049291956.1"/>
</dbReference>
<dbReference type="GO" id="GO:0070072">
    <property type="term" value="P:vacuolar proton-transporting V-type ATPase complex assembly"/>
    <property type="evidence" value="ECO:0007669"/>
    <property type="project" value="InterPro"/>
</dbReference>
<dbReference type="GeneID" id="73346966"/>
<evidence type="ECO:0000256" key="7">
    <source>
        <dbReference type="SAM" id="Phobius"/>
    </source>
</evidence>
<dbReference type="Pfam" id="PF13878">
    <property type="entry name" value="zf-C2H2_3"/>
    <property type="match status" value="1"/>
</dbReference>
<evidence type="ECO:0000256" key="4">
    <source>
        <dbReference type="ARBA" id="ARBA00022989"/>
    </source>
</evidence>
<name>A0A9Q8T1I0_9PEZI</name>
<dbReference type="Pfam" id="PF11712">
    <property type="entry name" value="Vma12"/>
    <property type="match status" value="1"/>
</dbReference>
<sequence>MVRLTITPAVAEGQQKLAEVRFGRRIAATPEDTEQETTAGTVSKTAATAKAEEPTLGDYVIGDPITHSQILDLWKSLKTEGIEGFGLEGLLRGATVYTPPPPPKPEPSAEYKALMARLRREEEERTYQRMMKQPSRMEAFSQQFPSTAARAHAFAEVNRPMNEADNGDDEVTLGDVQKQMMVILNFLISIIGVAATIWIAARWWNVTARIFLTLGGAILVLIAEVAVYSGYVWRIGEAKSKTKEPEEIREVMQSWVLGKESKGEPAGESAILLDTKSQDTDEGIRRRLKGLSGADKPLQGVLLRHPHYSVEKLRHGATRSRWGLDVPPGLGPITASASLFSLGLVDLSFGCSSLITPNSLPREALSARVATFTALAEGMDQIADTSQRSSPDSTRTTANKRRTLKTYSKRTRAADEEVGSFLFKKRKPEIEPATRTPDLPRLPPAQSAPPPSSIPKSSILSYFKPCRSSSATEASDPLSDSEKLVNTPPSSPPVFRKIKEPRRLKLRHSTPLSHSSDPLEGEKDENEESCIVVGRKPHHARRTRARGAPELQDADENKLNELPDLGKIENQARPKRPPSRSKPVPTVQTTINLSSKPTFMECKTCRIVYNPLHPADVKYHAQRHAAFLRSRTKKA</sequence>
<feature type="domain" description="N-acetyltransferase ESCO zinc-finger" evidence="8">
    <location>
        <begin position="588"/>
        <end position="625"/>
    </location>
</feature>
<feature type="transmembrane region" description="Helical" evidence="7">
    <location>
        <begin position="182"/>
        <end position="204"/>
    </location>
</feature>
<evidence type="ECO:0000256" key="5">
    <source>
        <dbReference type="ARBA" id="ARBA00023136"/>
    </source>
</evidence>
<feature type="compositionally biased region" description="Polar residues" evidence="6">
    <location>
        <begin position="383"/>
        <end position="397"/>
    </location>
</feature>
<dbReference type="InterPro" id="IPR021013">
    <property type="entry name" value="ATPase_Vma12"/>
</dbReference>
<proteinExistence type="predicted"/>
<dbReference type="AlphaFoldDB" id="A0A9Q8T1I0"/>
<dbReference type="InterPro" id="IPR028005">
    <property type="entry name" value="AcTrfase_ESCO_Znf_dom"/>
</dbReference>
<accession>A0A9Q8T1I0</accession>
<feature type="compositionally biased region" description="Basic residues" evidence="6">
    <location>
        <begin position="535"/>
        <end position="545"/>
    </location>
</feature>
<keyword evidence="4 7" id="KW-1133">Transmembrane helix</keyword>
<feature type="compositionally biased region" description="Basic residues" evidence="6">
    <location>
        <begin position="398"/>
        <end position="411"/>
    </location>
</feature>